<dbReference type="InterPro" id="IPR007921">
    <property type="entry name" value="CHAP_dom"/>
</dbReference>
<feature type="compositionally biased region" description="Basic residues" evidence="1">
    <location>
        <begin position="176"/>
        <end position="186"/>
    </location>
</feature>
<evidence type="ECO:0000256" key="2">
    <source>
        <dbReference type="SAM" id="Phobius"/>
    </source>
</evidence>
<proteinExistence type="predicted"/>
<dbReference type="RefSeq" id="WP_146565814.1">
    <property type="nucleotide sequence ID" value="NZ_VOHL01000001.1"/>
</dbReference>
<gene>
    <name evidence="4" type="ORF">FRX57_01140</name>
</gene>
<sequence length="943" mass="106123">MAVTKKELKRARLTRKSNLRQGRHTYRLKRQEARQNLISQSGRRGFLFHRLVSSNSPAQVAYRETVSSAKKEFDDIKEEENKRFESLLFSANPYDLSHRELKHHRLPKAKARHKQARQHLKTVKEEEKTKEKEKTFVQADNAKGSRFFYQAKSFDRLQAEQEVSQSKRELKQVKTATKHKSPTNKVKRASKLIGREALYLTSQDDDLAGAREMVDTTYQVARYTKAGIETGKATVKLSQASSRFMVRRARNTKERYQNWRSGKGWRLTKQDEKVLYRLKRQVARRAHQTRQVGRVVQSFISSFKQAFMTIIGNPVTWIVSGLLCFLLLMMSFFLGFASQTLIQQDEFELTKAYTHMTWEDAEQTRTSEKGITYYTKIDEVMAYMNSQFQDYALGDRISVLPPSSTYKDYLSTLWQDLNGSSSLKTMSDLYDKPPYQLSKEEQDDLKELSEEGIYASLQELDNPFEGKTNDDVLPMTYRYGYYHLDGKPTMQEFIILEAKESQTVIAPLDGTVHLDGDDVLITAGKKVTAISLRLYGIHTGRLVEGQKVVAGDVLGQTKDSTGLKVSYEKYDPDQKKLVMVNPAFYFPKVVQVQTTILPNIGQFGGDEFERAKAIYIFLKATGATNQAIAAILGNWSVESAINPKRAEGDYLSPPVGASDSSWDDPNWLAMGGPAIYNGSYPNILRRGLGLGQWTDTADGSRRHTLLLEYAKRKGKPWYDLELQLDFMLEGDNPYYTNWLKDFFQNTGSPASLAQVFLTYWEGNSGDKLLERQTRAAEWYYQIEKGFSQPNGGTAQSDPAALEAVRGDLFDNSIPGGGDGMGYAYGQCTWGVAARINQLGLKLRGRNGEKIPITSVMGNGQDWVASAAALGGETGSTPQAGAIISFAGGSHGTPIPYGHVAFVEKVYPDGSFLISETNVNGNPNYTFRKISGPDAAMSFAYTMK</sequence>
<accession>A0A5C5SCP1</accession>
<keyword evidence="2" id="KW-1133">Transmembrane helix</keyword>
<dbReference type="OrthoDB" id="9805070at2"/>
<name>A0A5C5SCP1_9STRE</name>
<dbReference type="EMBL" id="VOHL01000001">
    <property type="protein sequence ID" value="TWS98847.1"/>
    <property type="molecule type" value="Genomic_DNA"/>
</dbReference>
<evidence type="ECO:0000259" key="3">
    <source>
        <dbReference type="PROSITE" id="PS50911"/>
    </source>
</evidence>
<feature type="compositionally biased region" description="Basic and acidic residues" evidence="1">
    <location>
        <begin position="163"/>
        <end position="172"/>
    </location>
</feature>
<evidence type="ECO:0000313" key="4">
    <source>
        <dbReference type="EMBL" id="TWS98847.1"/>
    </source>
</evidence>
<keyword evidence="5" id="KW-1185">Reference proteome</keyword>
<protein>
    <submittedName>
        <fullName evidence="4">CHAP domain-containing protein</fullName>
    </submittedName>
</protein>
<feature type="domain" description="Peptidase C51" evidence="3">
    <location>
        <begin position="802"/>
        <end position="942"/>
    </location>
</feature>
<evidence type="ECO:0000256" key="1">
    <source>
        <dbReference type="SAM" id="MobiDB-lite"/>
    </source>
</evidence>
<dbReference type="Pfam" id="PF18013">
    <property type="entry name" value="Phage_lysozyme2"/>
    <property type="match status" value="1"/>
</dbReference>
<dbReference type="PROSITE" id="PS50911">
    <property type="entry name" value="CHAP"/>
    <property type="match status" value="1"/>
</dbReference>
<dbReference type="Pfam" id="PF05257">
    <property type="entry name" value="CHAP"/>
    <property type="match status" value="1"/>
</dbReference>
<keyword evidence="2" id="KW-0812">Transmembrane</keyword>
<organism evidence="4 5">
    <name type="scientific">Streptococcus cuniculipharyngis</name>
    <dbReference type="NCBI Taxonomy" id="1562651"/>
    <lineage>
        <taxon>Bacteria</taxon>
        <taxon>Bacillati</taxon>
        <taxon>Bacillota</taxon>
        <taxon>Bacilli</taxon>
        <taxon>Lactobacillales</taxon>
        <taxon>Streptococcaceae</taxon>
        <taxon>Streptococcus</taxon>
    </lineage>
</organism>
<reference evidence="4 5" key="1">
    <citation type="submission" date="2019-08" db="EMBL/GenBank/DDBJ databases">
        <authorList>
            <person name="Lei W."/>
        </authorList>
    </citation>
    <scope>NUCLEOTIDE SEQUENCE [LARGE SCALE GENOMIC DNA]</scope>
    <source>
        <strain evidence="4 5">CCUG 66496</strain>
    </source>
</reference>
<dbReference type="Gene3D" id="3.90.1720.10">
    <property type="entry name" value="endopeptidase domain like (from Nostoc punctiforme)"/>
    <property type="match status" value="1"/>
</dbReference>
<keyword evidence="2" id="KW-0472">Membrane</keyword>
<evidence type="ECO:0000313" key="5">
    <source>
        <dbReference type="Proteomes" id="UP000317430"/>
    </source>
</evidence>
<dbReference type="InterPro" id="IPR041219">
    <property type="entry name" value="Phage_lysozyme2"/>
</dbReference>
<dbReference type="AlphaFoldDB" id="A0A5C5SCP1"/>
<dbReference type="SUPFAM" id="SSF54001">
    <property type="entry name" value="Cysteine proteinases"/>
    <property type="match status" value="1"/>
</dbReference>
<comment type="caution">
    <text evidence="4">The sequence shown here is derived from an EMBL/GenBank/DDBJ whole genome shotgun (WGS) entry which is preliminary data.</text>
</comment>
<dbReference type="InterPro" id="IPR038765">
    <property type="entry name" value="Papain-like_cys_pep_sf"/>
</dbReference>
<dbReference type="Proteomes" id="UP000317430">
    <property type="component" value="Unassembled WGS sequence"/>
</dbReference>
<feature type="region of interest" description="Disordered" evidence="1">
    <location>
        <begin position="163"/>
        <end position="186"/>
    </location>
</feature>
<dbReference type="Gene3D" id="1.10.530.10">
    <property type="match status" value="1"/>
</dbReference>
<feature type="transmembrane region" description="Helical" evidence="2">
    <location>
        <begin position="315"/>
        <end position="337"/>
    </location>
</feature>